<dbReference type="RefSeq" id="WP_179961473.1">
    <property type="nucleotide sequence ID" value="NZ_AP022575.1"/>
</dbReference>
<dbReference type="Pfam" id="PF02613">
    <property type="entry name" value="Nitrate_red_del"/>
    <property type="match status" value="1"/>
</dbReference>
<protein>
    <submittedName>
        <fullName evidence="1">Nitrate reductase molybdenum cofactor assembly chaperone</fullName>
    </submittedName>
</protein>
<keyword evidence="2" id="KW-1185">Reference proteome</keyword>
<dbReference type="InterPro" id="IPR020945">
    <property type="entry name" value="DMSO/NO3_reduct_chaperone"/>
</dbReference>
<gene>
    <name evidence="1" type="primary">narJ</name>
    <name evidence="1" type="ORF">MSHI_28380</name>
</gene>
<dbReference type="PANTHER" id="PTHR43680">
    <property type="entry name" value="NITRATE REDUCTASE MOLYBDENUM COFACTOR ASSEMBLY CHAPERONE"/>
    <property type="match status" value="1"/>
</dbReference>
<dbReference type="InterPro" id="IPR003765">
    <property type="entry name" value="NO3_reductase_chaperone_NarJ"/>
</dbReference>
<dbReference type="GO" id="GO:0016530">
    <property type="term" value="F:metallochaperone activity"/>
    <property type="evidence" value="ECO:0007669"/>
    <property type="project" value="TreeGrafter"/>
</dbReference>
<dbReference type="Gene3D" id="1.10.3480.10">
    <property type="entry name" value="TorD-like"/>
    <property type="match status" value="1"/>
</dbReference>
<dbReference type="GO" id="GO:0051131">
    <property type="term" value="P:chaperone-mediated protein complex assembly"/>
    <property type="evidence" value="ECO:0007669"/>
    <property type="project" value="InterPro"/>
</dbReference>
<dbReference type="InterPro" id="IPR036411">
    <property type="entry name" value="TorD-like_sf"/>
</dbReference>
<accession>A0A7I7MT02</accession>
<dbReference type="Proteomes" id="UP000467236">
    <property type="component" value="Chromosome"/>
</dbReference>
<dbReference type="PANTHER" id="PTHR43680:SF2">
    <property type="entry name" value="NITRATE REDUCTASE MOLYBDENUM COFACTOR ASSEMBLY CHAPERONE NARJ"/>
    <property type="match status" value="1"/>
</dbReference>
<evidence type="ECO:0000313" key="2">
    <source>
        <dbReference type="Proteomes" id="UP000467236"/>
    </source>
</evidence>
<reference evidence="1 2" key="1">
    <citation type="journal article" date="2019" name="Emerg. Microbes Infect.">
        <title>Comprehensive subspecies identification of 175 nontuberculous mycobacteria species based on 7547 genomic profiles.</title>
        <authorList>
            <person name="Matsumoto Y."/>
            <person name="Kinjo T."/>
            <person name="Motooka D."/>
            <person name="Nabeya D."/>
            <person name="Jung N."/>
            <person name="Uechi K."/>
            <person name="Horii T."/>
            <person name="Iida T."/>
            <person name="Fujita J."/>
            <person name="Nakamura S."/>
        </authorList>
    </citation>
    <scope>NUCLEOTIDE SEQUENCE [LARGE SCALE GENOMIC DNA]</scope>
    <source>
        <strain evidence="1 2">JCM 14233</strain>
    </source>
</reference>
<name>A0A7I7MT02_9MYCO</name>
<proteinExistence type="predicted"/>
<dbReference type="KEGG" id="mshj:MSHI_28380"/>
<organism evidence="1 2">
    <name type="scientific">Mycobacterium shinjukuense</name>
    <dbReference type="NCBI Taxonomy" id="398694"/>
    <lineage>
        <taxon>Bacteria</taxon>
        <taxon>Bacillati</taxon>
        <taxon>Actinomycetota</taxon>
        <taxon>Actinomycetes</taxon>
        <taxon>Mycobacteriales</taxon>
        <taxon>Mycobacteriaceae</taxon>
        <taxon>Mycobacterium</taxon>
    </lineage>
</organism>
<dbReference type="AlphaFoldDB" id="A0A7I7MT02"/>
<dbReference type="EMBL" id="AP022575">
    <property type="protein sequence ID" value="BBX74932.1"/>
    <property type="molecule type" value="Genomic_DNA"/>
</dbReference>
<dbReference type="GO" id="GO:0051082">
    <property type="term" value="F:unfolded protein binding"/>
    <property type="evidence" value="ECO:0007669"/>
    <property type="project" value="InterPro"/>
</dbReference>
<dbReference type="GO" id="GO:0042128">
    <property type="term" value="P:nitrate assimilation"/>
    <property type="evidence" value="ECO:0007669"/>
    <property type="project" value="TreeGrafter"/>
</dbReference>
<dbReference type="NCBIfam" id="TIGR00684">
    <property type="entry name" value="narJ"/>
    <property type="match status" value="1"/>
</dbReference>
<sequence>MRSRSRSSTVLQDRLAWQCASLLLSYPDTARLDTAERLLAHAEGIAAELLSRTAFELRRLDPLRAAQDYVQTFDMCRRTTMYLTYWTAGDTRNRGAAMLAFAAAYRAGGVAPPRSEAPDYLPVVLEFAATVDPDRGRRLLVEHRVAVDVLRDALTEAASPYAHAVGAVSATLPPATHADLQRARRLAAAGAPAEAVGLQPLTLSVPPRRNPGGD</sequence>
<dbReference type="SUPFAM" id="SSF89155">
    <property type="entry name" value="TorD-like"/>
    <property type="match status" value="1"/>
</dbReference>
<evidence type="ECO:0000313" key="1">
    <source>
        <dbReference type="EMBL" id="BBX74932.1"/>
    </source>
</evidence>